<feature type="binding site" evidence="2">
    <location>
        <position position="71"/>
    </location>
    <ligand>
        <name>Fe cation</name>
        <dbReference type="ChEBI" id="CHEBI:24875"/>
        <label>2</label>
    </ligand>
</feature>
<sequence length="265" mass="29184">MKQFIKIFMGGDVCGNLGLETLQKHLPLIIKKEKIDFCVVNGENTAHGVGIKDDQTEAFFNAGVDIITGGNHTLERFEIRMNFGKDKRVLRPHNFPFAQGSGLAIIEKNGIKYSVINLQGRENMRAIDCPFQSIDFLFSSQNENNLSESINIIDFHAESTMEKEALAFYVDGRVSVFAGTHTHTQTADERILPNGTAYITDLGMIGAKESVIGGSPFTAITRTKSQVPQRVEVLEDGVAIFCGLVAEIDTETKKAVSVKRIQISS</sequence>
<feature type="binding site" evidence="2">
    <location>
        <position position="43"/>
    </location>
    <ligand>
        <name>Fe cation</name>
        <dbReference type="ChEBI" id="CHEBI:24875"/>
        <label>2</label>
    </ligand>
</feature>
<comment type="caution">
    <text evidence="3">The sequence shown here is derived from an EMBL/GenBank/DDBJ whole genome shotgun (WGS) entry which is preliminary data.</text>
</comment>
<dbReference type="PATRIC" id="fig|999432.5.peg.2433"/>
<feature type="active site" description="Proton donor" evidence="1">
    <location>
        <position position="72"/>
    </location>
</feature>
<dbReference type="Gene3D" id="3.60.21.10">
    <property type="match status" value="1"/>
</dbReference>
<organism evidence="3">
    <name type="scientific">Treponema denticola H-22</name>
    <dbReference type="NCBI Taxonomy" id="999432"/>
    <lineage>
        <taxon>Bacteria</taxon>
        <taxon>Pseudomonadati</taxon>
        <taxon>Spirochaetota</taxon>
        <taxon>Spirochaetia</taxon>
        <taxon>Spirochaetales</taxon>
        <taxon>Treponemataceae</taxon>
        <taxon>Treponema</taxon>
    </lineage>
</organism>
<feature type="binding site" evidence="2">
    <location>
        <position position="156"/>
    </location>
    <ligand>
        <name>Fe cation</name>
        <dbReference type="ChEBI" id="CHEBI:24875"/>
        <label>2</label>
    </ligand>
</feature>
<reference evidence="3" key="1">
    <citation type="submission" date="2012-01" db="EMBL/GenBank/DDBJ databases">
        <title>The Genome Sequence of Treponema denticola H-22.</title>
        <authorList>
            <consortium name="The Broad Institute Genome Sequencing Platform"/>
            <person name="Earl A."/>
            <person name="Ward D."/>
            <person name="Feldgarden M."/>
            <person name="Gevers D."/>
            <person name="Blanton J.M."/>
            <person name="Fenno C.J."/>
            <person name="Baranova O.V."/>
            <person name="Mathney J."/>
            <person name="Dewhirst F.E."/>
            <person name="Izard J."/>
            <person name="Young S.K."/>
            <person name="Zeng Q."/>
            <person name="Gargeya S."/>
            <person name="Fitzgerald M."/>
            <person name="Haas B."/>
            <person name="Abouelleil A."/>
            <person name="Alvarado L."/>
            <person name="Arachchi H.M."/>
            <person name="Berlin A."/>
            <person name="Chapman S.B."/>
            <person name="Gearin G."/>
            <person name="Goldberg J."/>
            <person name="Griggs A."/>
            <person name="Gujja S."/>
            <person name="Hansen M."/>
            <person name="Heiman D."/>
            <person name="Howarth C."/>
            <person name="Larimer J."/>
            <person name="Lui A."/>
            <person name="MacDonald P.J.P."/>
            <person name="McCowen C."/>
            <person name="Montmayeur A."/>
            <person name="Murphy C."/>
            <person name="Neiman D."/>
            <person name="Pearson M."/>
            <person name="Priest M."/>
            <person name="Roberts A."/>
            <person name="Saif S."/>
            <person name="Shea T."/>
            <person name="Sisk P."/>
            <person name="Stolte C."/>
            <person name="Sykes S."/>
            <person name="Wortman J."/>
            <person name="Nusbaum C."/>
            <person name="Birren B."/>
        </authorList>
    </citation>
    <scope>NUCLEOTIDE SEQUENCE [LARGE SCALE GENOMIC DNA]</scope>
    <source>
        <strain evidence="3">H-22</strain>
    </source>
</reference>
<feature type="binding site" evidence="2">
    <location>
        <position position="183"/>
    </location>
    <ligand>
        <name>Fe cation</name>
        <dbReference type="ChEBI" id="CHEBI:24875"/>
        <label>1</label>
    </ligand>
</feature>
<proteinExistence type="predicted"/>
<dbReference type="Pfam" id="PF13277">
    <property type="entry name" value="YmdB"/>
    <property type="match status" value="1"/>
</dbReference>
<dbReference type="PIRSF" id="PIRSF004789">
    <property type="entry name" value="DR1281"/>
    <property type="match status" value="1"/>
</dbReference>
<dbReference type="Proteomes" id="UP000011705">
    <property type="component" value="Chromosome"/>
</dbReference>
<evidence type="ECO:0000256" key="1">
    <source>
        <dbReference type="PIRSR" id="PIRSR004789-50"/>
    </source>
</evidence>
<evidence type="ECO:0000256" key="2">
    <source>
        <dbReference type="PIRSR" id="PIRSR004789-51"/>
    </source>
</evidence>
<gene>
    <name evidence="3" type="ORF">HMPREF9726_02341</name>
</gene>
<dbReference type="EMBL" id="AGDV01000021">
    <property type="protein sequence ID" value="EMB30656.1"/>
    <property type="molecule type" value="Genomic_DNA"/>
</dbReference>
<dbReference type="PANTHER" id="PTHR36303:SF1">
    <property type="entry name" value="2',3'-CYCLIC-NUCLEOTIDE 2'-PHOSPHODIESTERASE"/>
    <property type="match status" value="1"/>
</dbReference>
<dbReference type="CDD" id="cd07382">
    <property type="entry name" value="MPP_DR1281"/>
    <property type="match status" value="1"/>
</dbReference>
<dbReference type="RefSeq" id="WP_002685819.1">
    <property type="nucleotide sequence ID" value="NZ_CM001795.1"/>
</dbReference>
<keyword evidence="2" id="KW-0479">Metal-binding</keyword>
<dbReference type="SUPFAM" id="SSF56300">
    <property type="entry name" value="Metallo-dependent phosphatases"/>
    <property type="match status" value="1"/>
</dbReference>
<accession>A0A0E2E3K5</accession>
<dbReference type="GO" id="GO:0004113">
    <property type="term" value="F:2',3'-cyclic-nucleotide 3'-phosphodiesterase activity"/>
    <property type="evidence" value="ECO:0007669"/>
    <property type="project" value="TreeGrafter"/>
</dbReference>
<dbReference type="HOGENOM" id="CLU_068238_0_0_12"/>
<feature type="binding site" evidence="2">
    <location>
        <position position="44"/>
    </location>
    <ligand>
        <name>Fe cation</name>
        <dbReference type="ChEBI" id="CHEBI:24875"/>
        <label>1</label>
    </ligand>
</feature>
<name>A0A0E2E3K5_TREDN</name>
<feature type="binding site" evidence="2">
    <location>
        <position position="43"/>
    </location>
    <ligand>
        <name>Fe cation</name>
        <dbReference type="ChEBI" id="CHEBI:24875"/>
        <label>1</label>
    </ligand>
</feature>
<dbReference type="AlphaFoldDB" id="A0A0E2E3K5"/>
<dbReference type="GO" id="GO:0046872">
    <property type="term" value="F:metal ion binding"/>
    <property type="evidence" value="ECO:0007669"/>
    <property type="project" value="UniProtKB-KW"/>
</dbReference>
<dbReference type="InterPro" id="IPR029052">
    <property type="entry name" value="Metallo-depent_PP-like"/>
</dbReference>
<feature type="binding site" evidence="2">
    <location>
        <position position="181"/>
    </location>
    <ligand>
        <name>Fe cation</name>
        <dbReference type="ChEBI" id="CHEBI:24875"/>
        <label>2</label>
    </ligand>
</feature>
<dbReference type="PANTHER" id="PTHR36303">
    <property type="entry name" value="2',3'-CYCLIC-NUCLEOTIDE 2'-PHOSPHODIESTERASE"/>
    <property type="match status" value="1"/>
</dbReference>
<protein>
    <submittedName>
        <fullName evidence="3">Metallophosphoesterase</fullName>
    </submittedName>
</protein>
<feature type="binding site" evidence="2">
    <location>
        <position position="12"/>
    </location>
    <ligand>
        <name>Fe cation</name>
        <dbReference type="ChEBI" id="CHEBI:24875"/>
        <label>1</label>
    </ligand>
</feature>
<dbReference type="InterPro" id="IPR005235">
    <property type="entry name" value="YmdB-like"/>
</dbReference>
<evidence type="ECO:0000313" key="3">
    <source>
        <dbReference type="EMBL" id="EMB30656.1"/>
    </source>
</evidence>